<keyword evidence="9" id="KW-1185">Reference proteome</keyword>
<dbReference type="AlphaFoldDB" id="A0A7U8GRM8"/>
<name>A0A7U8GRM8_NEPCE</name>
<dbReference type="InterPro" id="IPR037185">
    <property type="entry name" value="EmrE-like"/>
</dbReference>
<evidence type="ECO:0000256" key="5">
    <source>
        <dbReference type="ARBA" id="ARBA00023136"/>
    </source>
</evidence>
<evidence type="ECO:0000256" key="4">
    <source>
        <dbReference type="ARBA" id="ARBA00022989"/>
    </source>
</evidence>
<proteinExistence type="inferred from homology"/>
<dbReference type="PANTHER" id="PTHR32322">
    <property type="entry name" value="INNER MEMBRANE TRANSPORTER"/>
    <property type="match status" value="1"/>
</dbReference>
<protein>
    <recommendedName>
        <fullName evidence="7">EamA domain-containing protein</fullName>
    </recommendedName>
</protein>
<evidence type="ECO:0000256" key="1">
    <source>
        <dbReference type="ARBA" id="ARBA00004141"/>
    </source>
</evidence>
<feature type="domain" description="EamA" evidence="7">
    <location>
        <begin position="152"/>
        <end position="282"/>
    </location>
</feature>
<reference evidence="8 9" key="1">
    <citation type="submission" date="2006-02" db="EMBL/GenBank/DDBJ databases">
        <authorList>
            <person name="Pinhassi J."/>
            <person name="Pedros-Alio C."/>
            <person name="Ferriera S."/>
            <person name="Johnson J."/>
            <person name="Kravitz S."/>
            <person name="Halpern A."/>
            <person name="Remington K."/>
            <person name="Beeson K."/>
            <person name="Tran B."/>
            <person name="Rogers Y.-H."/>
            <person name="Friedman R."/>
            <person name="Venter J.C."/>
        </authorList>
    </citation>
    <scope>NUCLEOTIDE SEQUENCE [LARGE SCALE GENOMIC DNA]</scope>
    <source>
        <strain evidence="8 9">MED92</strain>
    </source>
</reference>
<dbReference type="SUPFAM" id="SSF103481">
    <property type="entry name" value="Multidrug resistance efflux transporter EmrE"/>
    <property type="match status" value="2"/>
</dbReference>
<evidence type="ECO:0000313" key="9">
    <source>
        <dbReference type="Proteomes" id="UP000002171"/>
    </source>
</evidence>
<feature type="transmembrane region" description="Helical" evidence="6">
    <location>
        <begin position="212"/>
        <end position="233"/>
    </location>
</feature>
<accession>A0A7U8GRM8</accession>
<feature type="transmembrane region" description="Helical" evidence="6">
    <location>
        <begin position="267"/>
        <end position="285"/>
    </location>
</feature>
<feature type="transmembrane region" description="Helical" evidence="6">
    <location>
        <begin position="180"/>
        <end position="200"/>
    </location>
</feature>
<dbReference type="InterPro" id="IPR000620">
    <property type="entry name" value="EamA_dom"/>
</dbReference>
<comment type="similarity">
    <text evidence="2">Belongs to the EamA transporter family.</text>
</comment>
<evidence type="ECO:0000313" key="8">
    <source>
        <dbReference type="EMBL" id="EAR60310.1"/>
    </source>
</evidence>
<dbReference type="PANTHER" id="PTHR32322:SF2">
    <property type="entry name" value="EAMA DOMAIN-CONTAINING PROTEIN"/>
    <property type="match status" value="1"/>
</dbReference>
<dbReference type="RefSeq" id="WP_007022918.1">
    <property type="nucleotide sequence ID" value="NZ_CH724128.1"/>
</dbReference>
<dbReference type="GO" id="GO:0016020">
    <property type="term" value="C:membrane"/>
    <property type="evidence" value="ECO:0007669"/>
    <property type="project" value="UniProtKB-SubCell"/>
</dbReference>
<keyword evidence="4 6" id="KW-1133">Transmembrane helix</keyword>
<evidence type="ECO:0000256" key="6">
    <source>
        <dbReference type="SAM" id="Phobius"/>
    </source>
</evidence>
<dbReference type="OrthoDB" id="5584577at2"/>
<feature type="transmembrane region" description="Helical" evidence="6">
    <location>
        <begin position="36"/>
        <end position="56"/>
    </location>
</feature>
<comment type="subcellular location">
    <subcellularLocation>
        <location evidence="1">Membrane</location>
        <topology evidence="1">Multi-pass membrane protein</topology>
    </subcellularLocation>
</comment>
<gene>
    <name evidence="8" type="ORF">MED92_00230</name>
</gene>
<organism evidence="8 9">
    <name type="scientific">Neptuniibacter caesariensis</name>
    <dbReference type="NCBI Taxonomy" id="207954"/>
    <lineage>
        <taxon>Bacteria</taxon>
        <taxon>Pseudomonadati</taxon>
        <taxon>Pseudomonadota</taxon>
        <taxon>Gammaproteobacteria</taxon>
        <taxon>Oceanospirillales</taxon>
        <taxon>Oceanospirillaceae</taxon>
        <taxon>Neptuniibacter</taxon>
    </lineage>
</organism>
<keyword evidence="3 6" id="KW-0812">Transmembrane</keyword>
<feature type="transmembrane region" description="Helical" evidence="6">
    <location>
        <begin position="150"/>
        <end position="168"/>
    </location>
</feature>
<comment type="caution">
    <text evidence="8">The sequence shown here is derived from an EMBL/GenBank/DDBJ whole genome shotgun (WGS) entry which is preliminary data.</text>
</comment>
<dbReference type="EMBL" id="AAOW01000019">
    <property type="protein sequence ID" value="EAR60310.1"/>
    <property type="molecule type" value="Genomic_DNA"/>
</dbReference>
<evidence type="ECO:0000256" key="3">
    <source>
        <dbReference type="ARBA" id="ARBA00022692"/>
    </source>
</evidence>
<feature type="transmembrane region" description="Helical" evidence="6">
    <location>
        <begin position="245"/>
        <end position="261"/>
    </location>
</feature>
<dbReference type="Pfam" id="PF00892">
    <property type="entry name" value="EamA"/>
    <property type="match status" value="2"/>
</dbReference>
<feature type="transmembrane region" description="Helical" evidence="6">
    <location>
        <begin position="124"/>
        <end position="144"/>
    </location>
</feature>
<feature type="transmembrane region" description="Helical" evidence="6">
    <location>
        <begin position="68"/>
        <end position="88"/>
    </location>
</feature>
<dbReference type="InterPro" id="IPR050638">
    <property type="entry name" value="AA-Vitamin_Transporters"/>
</dbReference>
<evidence type="ECO:0000259" key="7">
    <source>
        <dbReference type="Pfam" id="PF00892"/>
    </source>
</evidence>
<feature type="domain" description="EamA" evidence="7">
    <location>
        <begin position="9"/>
        <end position="138"/>
    </location>
</feature>
<sequence>MRIYANQTALLTLLFITVYGSGFVGAKLGLAYSEPFTFLGVRFLIAGGLLAVGALLLDAPWPKNPGWFLLVGFLLQGVFSAGVFYAMYLGMKPAVCALIIALQPLLVTVLAGPYLQEEVSIQRWLGLIIGVAGVSLVVADGLAVEGITPATLIWAVVGLLGLSLGQLVQKKHCADMHLISGGALQVLGTVPLMFLLAMTFETMQIEWHLDLVISIFWMAIGVSLGAVTLLYILISRSSASQVASVFYGIPVAAALIAWPLFNQVPTMIDWVGFAIVVIGIGVANANKSGIKLLKAARSG</sequence>
<feature type="transmembrane region" description="Helical" evidence="6">
    <location>
        <begin position="94"/>
        <end position="112"/>
    </location>
</feature>
<keyword evidence="5 6" id="KW-0472">Membrane</keyword>
<evidence type="ECO:0000256" key="2">
    <source>
        <dbReference type="ARBA" id="ARBA00007362"/>
    </source>
</evidence>
<dbReference type="Proteomes" id="UP000002171">
    <property type="component" value="Unassembled WGS sequence"/>
</dbReference>